<evidence type="ECO:0000313" key="2">
    <source>
        <dbReference type="Proteomes" id="UP001169069"/>
    </source>
</evidence>
<evidence type="ECO:0000313" key="1">
    <source>
        <dbReference type="EMBL" id="MDM5272617.1"/>
    </source>
</evidence>
<dbReference type="Proteomes" id="UP001169069">
    <property type="component" value="Unassembled WGS sequence"/>
</dbReference>
<comment type="caution">
    <text evidence="1">The sequence shown here is derived from an EMBL/GenBank/DDBJ whole genome shotgun (WGS) entry which is preliminary data.</text>
</comment>
<accession>A0ABT7R0S0</accession>
<organism evidence="1 2">
    <name type="scientific">Sulfurovum zhangzhouensis</name>
    <dbReference type="NCBI Taxonomy" id="3019067"/>
    <lineage>
        <taxon>Bacteria</taxon>
        <taxon>Pseudomonadati</taxon>
        <taxon>Campylobacterota</taxon>
        <taxon>Epsilonproteobacteria</taxon>
        <taxon>Campylobacterales</taxon>
        <taxon>Sulfurovaceae</taxon>
        <taxon>Sulfurovum</taxon>
    </lineage>
</organism>
<gene>
    <name evidence="1" type="ORF">PGH07_10585</name>
</gene>
<dbReference type="EMBL" id="JAQIBD010000004">
    <property type="protein sequence ID" value="MDM5272617.1"/>
    <property type="molecule type" value="Genomic_DNA"/>
</dbReference>
<name>A0ABT7R0S0_9BACT</name>
<reference evidence="1" key="1">
    <citation type="submission" date="2023-01" db="EMBL/GenBank/DDBJ databases">
        <title>Sulfurovum sp. zt1-1 genome assembly.</title>
        <authorList>
            <person name="Wang J."/>
        </authorList>
    </citation>
    <scope>NUCLEOTIDE SEQUENCE</scope>
    <source>
        <strain evidence="1">Zt1-1</strain>
    </source>
</reference>
<dbReference type="RefSeq" id="WP_289414445.1">
    <property type="nucleotide sequence ID" value="NZ_JAQIBD010000004.1"/>
</dbReference>
<proteinExistence type="predicted"/>
<keyword evidence="2" id="KW-1185">Reference proteome</keyword>
<sequence>MNFRRYQNELIAGISLMIMLGAFLFKQGQISGEEERMKTLQSSVSEMKEVVALKEIWDNTNLNKKVKELQTSVPPAKVKWQENNKKVIASYQGLSVDEFNNLMKKLLNLGVEIQLFDVKKQSALYDVELRCKW</sequence>
<protein>
    <submittedName>
        <fullName evidence="1">Uncharacterized protein</fullName>
    </submittedName>
</protein>